<dbReference type="InterPro" id="IPR016024">
    <property type="entry name" value="ARM-type_fold"/>
</dbReference>
<reference evidence="12" key="1">
    <citation type="submission" date="2014-09" db="EMBL/GenBank/DDBJ databases">
        <authorList>
            <person name="Mudge J."/>
            <person name="Ramaraj T."/>
            <person name="Lindquist I.E."/>
            <person name="Bharti A.K."/>
            <person name="Sundararajan A."/>
            <person name="Cameron C.T."/>
            <person name="Woodward J.E."/>
            <person name="May G.D."/>
            <person name="Brubaker C."/>
            <person name="Broadhvest J."/>
            <person name="Wilkins T.A."/>
        </authorList>
    </citation>
    <scope>NUCLEOTIDE SEQUENCE</scope>
    <source>
        <strain evidence="12">cv. AKA8401</strain>
    </source>
</reference>
<dbReference type="InterPro" id="IPR015403">
    <property type="entry name" value="Mon2/Sec7/BIG1-like_HDS"/>
</dbReference>
<dbReference type="FunFam" id="1.10.1000.11:FF:000005">
    <property type="entry name" value="Brefeldin A-inhibited guanine nucleotide-exchange 1"/>
    <property type="match status" value="1"/>
</dbReference>
<evidence type="ECO:0000256" key="9">
    <source>
        <dbReference type="SAM" id="MobiDB-lite"/>
    </source>
</evidence>
<dbReference type="Pfam" id="PF16213">
    <property type="entry name" value="DCB"/>
    <property type="match status" value="1"/>
</dbReference>
<protein>
    <submittedName>
        <fullName evidence="11">Brefeldin A-inhibited guanine nucleotide-exchange 1</fullName>
    </submittedName>
</protein>
<dbReference type="InterPro" id="IPR023394">
    <property type="entry name" value="Sec7_C_sf"/>
</dbReference>
<evidence type="ECO:0000256" key="8">
    <source>
        <dbReference type="ARBA" id="ARBA00023136"/>
    </source>
</evidence>
<dbReference type="SUPFAM" id="SSF48371">
    <property type="entry name" value="ARM repeat"/>
    <property type="match status" value="1"/>
</dbReference>
<dbReference type="GO" id="GO:0016020">
    <property type="term" value="C:membrane"/>
    <property type="evidence" value="ECO:0007669"/>
    <property type="project" value="UniProtKB-SubCell"/>
</dbReference>
<keyword evidence="12" id="KW-1185">Reference proteome</keyword>
<feature type="compositionally biased region" description="Basic and acidic residues" evidence="9">
    <location>
        <begin position="262"/>
        <end position="272"/>
    </location>
</feature>
<dbReference type="Proteomes" id="UP000032142">
    <property type="component" value="Unassembled WGS sequence"/>
</dbReference>
<dbReference type="PROSITE" id="PS50190">
    <property type="entry name" value="SEC7"/>
    <property type="match status" value="1"/>
</dbReference>
<dbReference type="PANTHER" id="PTHR10663">
    <property type="entry name" value="GUANYL-NUCLEOTIDE EXCHANGE FACTOR"/>
    <property type="match status" value="1"/>
</dbReference>
<evidence type="ECO:0000313" key="12">
    <source>
        <dbReference type="Proteomes" id="UP000032142"/>
    </source>
</evidence>
<evidence type="ECO:0000256" key="1">
    <source>
        <dbReference type="ARBA" id="ARBA00004287"/>
    </source>
</evidence>
<evidence type="ECO:0000256" key="5">
    <source>
        <dbReference type="ARBA" id="ARBA00022490"/>
    </source>
</evidence>
<dbReference type="Gene3D" id="1.10.220.20">
    <property type="match status" value="1"/>
</dbReference>
<dbReference type="Pfam" id="PF20252">
    <property type="entry name" value="BIG2_C"/>
    <property type="match status" value="1"/>
</dbReference>
<evidence type="ECO:0000256" key="2">
    <source>
        <dbReference type="ARBA" id="ARBA00004514"/>
    </source>
</evidence>
<dbReference type="GO" id="GO:0015031">
    <property type="term" value="P:protein transport"/>
    <property type="evidence" value="ECO:0007669"/>
    <property type="project" value="UniProtKB-KW"/>
</dbReference>
<keyword evidence="8" id="KW-0472">Membrane</keyword>
<dbReference type="GO" id="GO:0032012">
    <property type="term" value="P:regulation of ARF protein signal transduction"/>
    <property type="evidence" value="ECO:0007669"/>
    <property type="project" value="InterPro"/>
</dbReference>
<keyword evidence="6" id="KW-0344">Guanine-nucleotide releasing factor</keyword>
<feature type="region of interest" description="Disordered" evidence="9">
    <location>
        <begin position="262"/>
        <end position="289"/>
    </location>
</feature>
<keyword evidence="5" id="KW-0963">Cytoplasm</keyword>
<accession>A0A0B0N212</accession>
<evidence type="ECO:0000256" key="6">
    <source>
        <dbReference type="ARBA" id="ARBA00022658"/>
    </source>
</evidence>
<dbReference type="Pfam" id="PF01369">
    <property type="entry name" value="Sec7"/>
    <property type="match status" value="1"/>
</dbReference>
<sequence>MSASQTLGGPSRCGRVLGPSLDKIIKNAAWRKHSHVVSSCKSTLEKLDTLSDTGLSDPKSTLLGISSSDADFVLKPILLALDSKYAKVAEPALECTFKLFSLGIVRGEIDSNKSNPILYKIVESVCKVGGIGEEPVELAVLRVLLTAVRCPCVLIRGDCLLLVVKTCYNVYLGSLSGTIQACAKSVLAQIMLIVFTRAEEDSMDVSIKAVSVNELLEFTDKNLNEGSSLYNCQNFVSEVMNASEGVPDLKLSQPITVHDLRNGESKLSKGEQNEEVEEEEMKEGAESGSAVVSSEIREDGFHVFKNLCKLSMKFSSQENPDDQILLRGKTLSLELLKVIMDKGGPIWGTNERFLNVFKQYLYLSLLKNSALSVMSVFQLQCSIFMSLLTKFRSGLKAETGILFPMLILRVLENVLQPSFLQKMTVLNLLDKIGGDSQIIIDIFVNYDCDVDSPNIFERVVNGLLKTSLGPPSGSTTTLSALNIGDSDLPRSFGSDTSSERPSTSIVEDGVVPDCELHPEMHFELSDTATLEQRWAYKIELQKGVSLFNRKPFKGIEFLINTKKVGNSPEEVAGFLKNNTAGLSETVIGDYLGEREEFALRVMHAYVDSFNFKSMDFGEAIRFFLCGFRLPGEAQKIDRIMEKFAERYCKCNPNSFTSADTAYVLAYSVIMLNTDARNNMVKEKMTKSDFIRNNRGIDDGKDLPEEYLGALYDQIVKNEIKMNADSSLPQNKQANSLRKLLGMNGLLNLVNKQTEEKPLGANGLLIRHIQEQFKAKKGKSESGYHHISDVAILRFMVEVCWGPMLAAFSVTLDQSDDRLATTQCLQGFRYAVHVTAVMGMQTQRDAFVTSAAKFTLLHCAADMKQKNVDAVKAIISIAIKDGNHLQEAWEHILTCLSRIEHLQLLGEGAPVDAGVLSVSNSETDEKTSKPVGLQSLKKKGAIQNPAVMAVVRGGSYDSTTVRINSSGLVPPEQINQFIANLNLLDQIGNAELSHVFAHSQSLNSEAIVAFVKALCKVSMSELQSPTDPRNFSVASSVMDSLWHLAMKFLEREELANYNFQHEFLRPFVIIMQKSDSTEIRELTVRCISHMVLSRASNVKSGWRSVFMVFTAAADDEQKNIVLLAFETMEKIVREHFPHVTETEATTFMDCIKCLIKFTNSRINSDVSLNAIAFLRFCALKLAEGGLGCTGKSWDDGSSVSIIYKDDSDVRSLGNIDDHGSCWVPLLTEVLYATPPGWIIFIISSNYTQSRFVKTNIRFKTSYTKEFIESSFQHPEGSWTDMAVKDEQDPPTSKSPHPDGSTWDTNSRRLLESPTKGSASTSFAAILCLTAELGTVQLLISQVIKDTNKKNLQFLSASNISIIVEIFSSIASHAQQLNTDTTLQKKIRIACSIMELTDPPMVHFENEAYQNYLDFLQDLVQNNPSVSAEMNLESLLVAVCENILELYLNRTDHHYEQQKSDPATRWVLPLPLAKKEELAARRPLLVLALKALSDLGKDSLRKYIANLFHLLVGLVRTEHNLGSSEAERVLTNKFQSVLIIIVGLN</sequence>
<dbReference type="Pfam" id="PF09324">
    <property type="entry name" value="Sec7-like_HDS"/>
    <property type="match status" value="1"/>
</dbReference>
<dbReference type="PANTHER" id="PTHR10663:SF108">
    <property type="entry name" value="BREFELDIN A-INHIBITED GUANINE NUCLEOTIDE-EXCHANGE PROTEIN 1"/>
    <property type="match status" value="1"/>
</dbReference>
<dbReference type="InterPro" id="IPR000904">
    <property type="entry name" value="Sec7_dom"/>
</dbReference>
<dbReference type="InterPro" id="IPR032629">
    <property type="entry name" value="DCB_dom"/>
</dbReference>
<dbReference type="SMART" id="SM00222">
    <property type="entry name" value="Sec7"/>
    <property type="match status" value="1"/>
</dbReference>
<dbReference type="EMBL" id="JRRC01425894">
    <property type="protein sequence ID" value="KHG05221.1"/>
    <property type="molecule type" value="Genomic_DNA"/>
</dbReference>
<dbReference type="CDD" id="cd00171">
    <property type="entry name" value="Sec7"/>
    <property type="match status" value="1"/>
</dbReference>
<keyword evidence="4" id="KW-0813">Transport</keyword>
<evidence type="ECO:0000313" key="11">
    <source>
        <dbReference type="EMBL" id="KHG05221.1"/>
    </source>
</evidence>
<evidence type="ECO:0000256" key="4">
    <source>
        <dbReference type="ARBA" id="ARBA00022448"/>
    </source>
</evidence>
<comment type="caution">
    <text evidence="11">The sequence shown here is derived from an EMBL/GenBank/DDBJ whole genome shotgun (WGS) entry which is preliminary data.</text>
</comment>
<dbReference type="FunFam" id="1.10.220.20:FF:000002">
    <property type="entry name" value="Brefeldin A-inhibited guanine nucleotide-exchange protein 1"/>
    <property type="match status" value="1"/>
</dbReference>
<comment type="subunit">
    <text evidence="3">Homodimer.</text>
</comment>
<dbReference type="InterPro" id="IPR046455">
    <property type="entry name" value="Sec7/BIG1-like_C"/>
</dbReference>
<dbReference type="SUPFAM" id="SSF48425">
    <property type="entry name" value="Sec7 domain"/>
    <property type="match status" value="1"/>
</dbReference>
<keyword evidence="7" id="KW-0653">Protein transport</keyword>
<dbReference type="GO" id="GO:0005829">
    <property type="term" value="C:cytosol"/>
    <property type="evidence" value="ECO:0007669"/>
    <property type="project" value="UniProtKB-SubCell"/>
</dbReference>
<gene>
    <name evidence="11" type="ORF">F383_01160</name>
</gene>
<comment type="subcellular location">
    <subcellularLocation>
        <location evidence="2">Cytoplasm</location>
        <location evidence="2">Cytosol</location>
    </subcellularLocation>
    <subcellularLocation>
        <location evidence="1">Membrane</location>
        <topology evidence="1">Peripheral membrane protein</topology>
        <orientation evidence="1">Cytoplasmic side</orientation>
    </subcellularLocation>
</comment>
<dbReference type="InterPro" id="IPR035999">
    <property type="entry name" value="Sec7_dom_sf"/>
</dbReference>
<name>A0A0B0N212_GOSAR</name>
<feature type="domain" description="SEC7" evidence="10">
    <location>
        <begin position="529"/>
        <end position="717"/>
    </location>
</feature>
<dbReference type="InterPro" id="IPR032691">
    <property type="entry name" value="Mon2/Sec7/BIG1-like_HUS"/>
</dbReference>
<dbReference type="GO" id="GO:0005085">
    <property type="term" value="F:guanyl-nucleotide exchange factor activity"/>
    <property type="evidence" value="ECO:0007669"/>
    <property type="project" value="UniProtKB-KW"/>
</dbReference>
<dbReference type="GO" id="GO:0005802">
    <property type="term" value="C:trans-Golgi network"/>
    <property type="evidence" value="ECO:0007669"/>
    <property type="project" value="TreeGrafter"/>
</dbReference>
<dbReference type="Gene3D" id="1.10.1000.11">
    <property type="entry name" value="Arf Nucleotide-binding Site Opener,domain 2"/>
    <property type="match status" value="1"/>
</dbReference>
<evidence type="ECO:0000256" key="3">
    <source>
        <dbReference type="ARBA" id="ARBA00011738"/>
    </source>
</evidence>
<dbReference type="Pfam" id="PF12783">
    <property type="entry name" value="Sec7-like_HUS"/>
    <property type="match status" value="1"/>
</dbReference>
<evidence type="ECO:0000259" key="10">
    <source>
        <dbReference type="PROSITE" id="PS50190"/>
    </source>
</evidence>
<proteinExistence type="predicted"/>
<evidence type="ECO:0000256" key="7">
    <source>
        <dbReference type="ARBA" id="ARBA00022927"/>
    </source>
</evidence>
<organism evidence="11 12">
    <name type="scientific">Gossypium arboreum</name>
    <name type="common">Tree cotton</name>
    <name type="synonym">Gossypium nanking</name>
    <dbReference type="NCBI Taxonomy" id="29729"/>
    <lineage>
        <taxon>Eukaryota</taxon>
        <taxon>Viridiplantae</taxon>
        <taxon>Streptophyta</taxon>
        <taxon>Embryophyta</taxon>
        <taxon>Tracheophyta</taxon>
        <taxon>Spermatophyta</taxon>
        <taxon>Magnoliopsida</taxon>
        <taxon>eudicotyledons</taxon>
        <taxon>Gunneridae</taxon>
        <taxon>Pentapetalae</taxon>
        <taxon>rosids</taxon>
        <taxon>malvids</taxon>
        <taxon>Malvales</taxon>
        <taxon>Malvaceae</taxon>
        <taxon>Malvoideae</taxon>
        <taxon>Gossypium</taxon>
    </lineage>
</organism>
<feature type="region of interest" description="Disordered" evidence="9">
    <location>
        <begin position="1280"/>
        <end position="1313"/>
    </location>
</feature>